<sequence>MDTEGLEALVPRDCNHLADRIAALGRTTSRSGMVIADPPASLAALVVEEADRVLVDPDMAAWVRHARVDRSFWIIFALIPIPIIICSNIATLFPLG</sequence>
<comment type="caution">
    <text evidence="2">The sequence shown here is derived from an EMBL/GenBank/DDBJ whole genome shotgun (WGS) entry which is preliminary data.</text>
</comment>
<evidence type="ECO:0000256" key="1">
    <source>
        <dbReference type="SAM" id="Phobius"/>
    </source>
</evidence>
<keyword evidence="1" id="KW-0472">Membrane</keyword>
<evidence type="ECO:0000313" key="3">
    <source>
        <dbReference type="Proteomes" id="UP001396334"/>
    </source>
</evidence>
<keyword evidence="1" id="KW-1133">Transmembrane helix</keyword>
<protein>
    <submittedName>
        <fullName evidence="2">Uncharacterized protein</fullName>
    </submittedName>
</protein>
<dbReference type="EMBL" id="JBBPBN010000001">
    <property type="protein sequence ID" value="KAK9046533.1"/>
    <property type="molecule type" value="Genomic_DNA"/>
</dbReference>
<accession>A0ABR2U9Z8</accession>
<organism evidence="2 3">
    <name type="scientific">Hibiscus sabdariffa</name>
    <name type="common">roselle</name>
    <dbReference type="NCBI Taxonomy" id="183260"/>
    <lineage>
        <taxon>Eukaryota</taxon>
        <taxon>Viridiplantae</taxon>
        <taxon>Streptophyta</taxon>
        <taxon>Embryophyta</taxon>
        <taxon>Tracheophyta</taxon>
        <taxon>Spermatophyta</taxon>
        <taxon>Magnoliopsida</taxon>
        <taxon>eudicotyledons</taxon>
        <taxon>Gunneridae</taxon>
        <taxon>Pentapetalae</taxon>
        <taxon>rosids</taxon>
        <taxon>malvids</taxon>
        <taxon>Malvales</taxon>
        <taxon>Malvaceae</taxon>
        <taxon>Malvoideae</taxon>
        <taxon>Hibiscus</taxon>
    </lineage>
</organism>
<dbReference type="Proteomes" id="UP001396334">
    <property type="component" value="Unassembled WGS sequence"/>
</dbReference>
<proteinExistence type="predicted"/>
<feature type="transmembrane region" description="Helical" evidence="1">
    <location>
        <begin position="72"/>
        <end position="93"/>
    </location>
</feature>
<gene>
    <name evidence="2" type="ORF">V6N11_052420</name>
</gene>
<keyword evidence="3" id="KW-1185">Reference proteome</keyword>
<keyword evidence="1" id="KW-0812">Transmembrane</keyword>
<evidence type="ECO:0000313" key="2">
    <source>
        <dbReference type="EMBL" id="KAK9046533.1"/>
    </source>
</evidence>
<reference evidence="2 3" key="1">
    <citation type="journal article" date="2024" name="G3 (Bethesda)">
        <title>Genome assembly of Hibiscus sabdariffa L. provides insights into metabolisms of medicinal natural products.</title>
        <authorList>
            <person name="Kim T."/>
        </authorList>
    </citation>
    <scope>NUCLEOTIDE SEQUENCE [LARGE SCALE GENOMIC DNA]</scope>
    <source>
        <strain evidence="2">TK-2024</strain>
        <tissue evidence="2">Old leaves</tissue>
    </source>
</reference>
<name>A0ABR2U9Z8_9ROSI</name>